<dbReference type="InterPro" id="IPR011635">
    <property type="entry name" value="CARDB"/>
</dbReference>
<dbReference type="InterPro" id="IPR021779">
    <property type="entry name" value="DUF3344"/>
</dbReference>
<evidence type="ECO:0000259" key="1">
    <source>
        <dbReference type="Pfam" id="PF01345"/>
    </source>
</evidence>
<organism evidence="4">
    <name type="scientific">Candidatus Methanophaga sp. ANME-1 ERB7</name>
    <dbReference type="NCBI Taxonomy" id="2759913"/>
    <lineage>
        <taxon>Archaea</taxon>
        <taxon>Methanobacteriati</taxon>
        <taxon>Methanobacteriota</taxon>
        <taxon>Stenosarchaea group</taxon>
        <taxon>Methanomicrobia</taxon>
        <taxon>Candidatus Methanophagales</taxon>
        <taxon>Candidatus Methanophagaceae</taxon>
        <taxon>Candidatus Methanophaga</taxon>
    </lineage>
</organism>
<evidence type="ECO:0000259" key="2">
    <source>
        <dbReference type="Pfam" id="PF07705"/>
    </source>
</evidence>
<reference evidence="4" key="1">
    <citation type="submission" date="2020-06" db="EMBL/GenBank/DDBJ databases">
        <title>Unique genomic features of the anaerobic methanotrophic archaea.</title>
        <authorList>
            <person name="Chadwick G.L."/>
            <person name="Skennerton C.T."/>
            <person name="Laso-Perez R."/>
            <person name="Leu A.O."/>
            <person name="Speth D.R."/>
            <person name="Yu H."/>
            <person name="Morgan-Lang C."/>
            <person name="Hatzenpichler R."/>
            <person name="Goudeau D."/>
            <person name="Malmstrom R."/>
            <person name="Brazelton W.J."/>
            <person name="Woyke T."/>
            <person name="Hallam S.J."/>
            <person name="Tyson G.W."/>
            <person name="Wegener G."/>
            <person name="Boetius A."/>
            <person name="Orphan V."/>
        </authorList>
    </citation>
    <scope>NUCLEOTIDE SEQUENCE</scope>
</reference>
<dbReference type="InterPro" id="IPR047589">
    <property type="entry name" value="DUF11_rpt"/>
</dbReference>
<feature type="domain" description="CARDB" evidence="2">
    <location>
        <begin position="178"/>
        <end position="265"/>
    </location>
</feature>
<evidence type="ECO:0000313" key="4">
    <source>
        <dbReference type="EMBL" id="QNO56922.1"/>
    </source>
</evidence>
<dbReference type="Pfam" id="PF07705">
    <property type="entry name" value="CARDB"/>
    <property type="match status" value="2"/>
</dbReference>
<feature type="domain" description="DUF3344" evidence="3">
    <location>
        <begin position="6"/>
        <end position="172"/>
    </location>
</feature>
<sequence>MTVKRTGGQSFCIAAPGIVFVYEDKNAPLIEYWVNTGADVLIGGRRGDGGYLAWQECINNATFLSASHTTYEVMSATLGVVSPWAGSAGTPGQTSYLFFNDEQLGTGVYHGYGGTYDESIDSMTMEIGSGNAQVGVDVIDVTNRYHKGSENVVGQADDGDNMMPTNAFLVVQYVEELPDLEIVDKWESWVNKTHYNVTYKILNNGNATAPAGHNTTLIVDEDVIKHEKVPVPLAPGETYTGTFDTVIACTGESDTIRVCVDEDYNCLENVWSCEHIEKPDLVIEKEWENWINESHYTASYVICNVGTATAPAGHNTSLFIIDGVEIEHKQVPVNLTPHGPSYTDTFDTVIECTGESDTIRVCADNDKVIDELDEDNNCRENEWSCIGIPTITKTSSPTSVSPGGTVNYTIIYTYAVGPNLTNVTITEKYPAGVTFISANPAPDVGNNKWIIGTLYANKKPGKIDIMVKVPESDLSFTESGSVSGEGFVMVSKELSTEQSPYSLKNVVTLSCTELPPVSASAITAVGEVVGTSVDITEHGSGLYSSDEVLNLQTKNKTISLEKTTEAKYMPTSFNFSNGFSTSFSSKWVQDICIKNDVIGVAVHKKISSASRIKDDTRSEVDASSIAMAFTSSFFGVTHIGSKSKDAKTSEDYIGVFDISWAEKKELKYLFNWDGVPGNDSDKLIRFLVDKLDLKWVENATITKSDDDLVITVSTNEKTAKLIMAENKEKVTVKVGGETIHILIVKTENDKLKVYDKLVTRPESVSGVGYVMVDEEFSDGQMQVIEHGSGNYSSDEIFDSRGLEKSSRAEYKPTYFSFSDGFSTIYTSKWLQGICTKNKDAGTAIHKKISDAAYMEDETIATKSSMDFESYFNGSIHIGVRTSKLNISEDYIGQFYVSQVIKRVKLTSGNESNTTSNASDWLSCPCPGHSPKHSPTPDLTCPCDP</sequence>
<dbReference type="Pfam" id="PF11824">
    <property type="entry name" value="DUF3344"/>
    <property type="match status" value="1"/>
</dbReference>
<evidence type="ECO:0000259" key="3">
    <source>
        <dbReference type="Pfam" id="PF11824"/>
    </source>
</evidence>
<dbReference type="AlphaFoldDB" id="A0A7G9Z9I8"/>
<protein>
    <recommendedName>
        <fullName evidence="5">DUF11 domain-containing protein</fullName>
    </recommendedName>
</protein>
<feature type="domain" description="DUF11" evidence="1">
    <location>
        <begin position="391"/>
        <end position="479"/>
    </location>
</feature>
<proteinExistence type="predicted"/>
<gene>
    <name evidence="4" type="ORF">KMABBJJO_00001</name>
</gene>
<name>A0A7G9Z9I8_9EURY</name>
<evidence type="ECO:0008006" key="5">
    <source>
        <dbReference type="Google" id="ProtNLM"/>
    </source>
</evidence>
<feature type="domain" description="CARDB" evidence="2">
    <location>
        <begin position="278"/>
        <end position="380"/>
    </location>
</feature>
<dbReference type="Gene3D" id="2.60.40.10">
    <property type="entry name" value="Immunoglobulins"/>
    <property type="match status" value="2"/>
</dbReference>
<dbReference type="InterPro" id="IPR001434">
    <property type="entry name" value="OmcB-like_DUF11"/>
</dbReference>
<dbReference type="Pfam" id="PF01345">
    <property type="entry name" value="DUF11"/>
    <property type="match status" value="1"/>
</dbReference>
<dbReference type="InterPro" id="IPR013783">
    <property type="entry name" value="Ig-like_fold"/>
</dbReference>
<dbReference type="NCBIfam" id="TIGR01451">
    <property type="entry name" value="B_ant_repeat"/>
    <property type="match status" value="1"/>
</dbReference>
<accession>A0A7G9Z9I8</accession>
<dbReference type="EMBL" id="MT631673">
    <property type="protein sequence ID" value="QNO56922.1"/>
    <property type="molecule type" value="Genomic_DNA"/>
</dbReference>